<keyword evidence="2" id="KW-1185">Reference proteome</keyword>
<reference evidence="1" key="1">
    <citation type="submission" date="2022-07" db="EMBL/GenBank/DDBJ databases">
        <title>Phylogenomic reconstructions and comparative analyses of Kickxellomycotina fungi.</title>
        <authorList>
            <person name="Reynolds N.K."/>
            <person name="Stajich J.E."/>
            <person name="Barry K."/>
            <person name="Grigoriev I.V."/>
            <person name="Crous P."/>
            <person name="Smith M.E."/>
        </authorList>
    </citation>
    <scope>NUCLEOTIDE SEQUENCE</scope>
    <source>
        <strain evidence="1">NRRL 5244</strain>
    </source>
</reference>
<protein>
    <submittedName>
        <fullName evidence="1">Uncharacterized protein</fullName>
    </submittedName>
</protein>
<proteinExistence type="predicted"/>
<evidence type="ECO:0000313" key="1">
    <source>
        <dbReference type="EMBL" id="KAJ1935258.1"/>
    </source>
</evidence>
<dbReference type="Proteomes" id="UP001150603">
    <property type="component" value="Unassembled WGS sequence"/>
</dbReference>
<sequence length="115" mass="12443">MPRFSADPASSGKIAWANVYCITAWVEVRDAAMTLAAIECSAATSRHVTSKPSLVVSTTNSWSTSLGESANGSRRASESGSIPEPWYAMDSRKISWRRVNLYMVPEDIIVATSGE</sequence>
<gene>
    <name evidence="1" type="ORF">FBU59_005448</name>
</gene>
<organism evidence="1 2">
    <name type="scientific">Linderina macrospora</name>
    <dbReference type="NCBI Taxonomy" id="4868"/>
    <lineage>
        <taxon>Eukaryota</taxon>
        <taxon>Fungi</taxon>
        <taxon>Fungi incertae sedis</taxon>
        <taxon>Zoopagomycota</taxon>
        <taxon>Kickxellomycotina</taxon>
        <taxon>Kickxellomycetes</taxon>
        <taxon>Kickxellales</taxon>
        <taxon>Kickxellaceae</taxon>
        <taxon>Linderina</taxon>
    </lineage>
</organism>
<dbReference type="EMBL" id="JANBPW010004320">
    <property type="protein sequence ID" value="KAJ1935258.1"/>
    <property type="molecule type" value="Genomic_DNA"/>
</dbReference>
<evidence type="ECO:0000313" key="2">
    <source>
        <dbReference type="Proteomes" id="UP001150603"/>
    </source>
</evidence>
<comment type="caution">
    <text evidence="1">The sequence shown here is derived from an EMBL/GenBank/DDBJ whole genome shotgun (WGS) entry which is preliminary data.</text>
</comment>
<name>A0ACC1J2X3_9FUNG</name>
<accession>A0ACC1J2X3</accession>